<name>A0ACC2NBP4_9HYME</name>
<evidence type="ECO:0000313" key="1">
    <source>
        <dbReference type="EMBL" id="KAJ8668582.1"/>
    </source>
</evidence>
<protein>
    <submittedName>
        <fullName evidence="1">Uncharacterized protein</fullName>
    </submittedName>
</protein>
<sequence length="219" mass="25250">MCMKLYNHNGNLLEEHNNIPLNGYSNDRRKFDSIIDPSGFLKHFILRYPCSYECYRSYIEILNPANHSVDSRRIEYYPLAHSAAHGNFSICFGKYGLQCKLFNHDFQPYHENATEVDNSDWTITFVSMYNLLGGGVMVVHCSTRYLTECSLRYDVIDANGKKHRGDILYRGYDTGGGSPRHPHPDPQHRPTIFEKDAENGIYCIAMAYSTVKCIKIENF</sequence>
<accession>A0ACC2NBP4</accession>
<dbReference type="EMBL" id="CM056744">
    <property type="protein sequence ID" value="KAJ8668582.1"/>
    <property type="molecule type" value="Genomic_DNA"/>
</dbReference>
<comment type="caution">
    <text evidence="1">The sequence shown here is derived from an EMBL/GenBank/DDBJ whole genome shotgun (WGS) entry which is preliminary data.</text>
</comment>
<organism evidence="1 2">
    <name type="scientific">Eretmocerus hayati</name>
    <dbReference type="NCBI Taxonomy" id="131215"/>
    <lineage>
        <taxon>Eukaryota</taxon>
        <taxon>Metazoa</taxon>
        <taxon>Ecdysozoa</taxon>
        <taxon>Arthropoda</taxon>
        <taxon>Hexapoda</taxon>
        <taxon>Insecta</taxon>
        <taxon>Pterygota</taxon>
        <taxon>Neoptera</taxon>
        <taxon>Endopterygota</taxon>
        <taxon>Hymenoptera</taxon>
        <taxon>Apocrita</taxon>
        <taxon>Proctotrupomorpha</taxon>
        <taxon>Chalcidoidea</taxon>
        <taxon>Aphelinidae</taxon>
        <taxon>Aphelininae</taxon>
        <taxon>Eretmocerus</taxon>
    </lineage>
</organism>
<gene>
    <name evidence="1" type="ORF">QAD02_010245</name>
</gene>
<evidence type="ECO:0000313" key="2">
    <source>
        <dbReference type="Proteomes" id="UP001239111"/>
    </source>
</evidence>
<dbReference type="Proteomes" id="UP001239111">
    <property type="component" value="Chromosome 4"/>
</dbReference>
<proteinExistence type="predicted"/>
<keyword evidence="2" id="KW-1185">Reference proteome</keyword>
<reference evidence="1" key="1">
    <citation type="submission" date="2023-04" db="EMBL/GenBank/DDBJ databases">
        <title>A chromosome-level genome assembly of the parasitoid wasp Eretmocerus hayati.</title>
        <authorList>
            <person name="Zhong Y."/>
            <person name="Liu S."/>
            <person name="Liu Y."/>
        </authorList>
    </citation>
    <scope>NUCLEOTIDE SEQUENCE</scope>
    <source>
        <strain evidence="1">ZJU_SS_LIU_2023</strain>
    </source>
</reference>